<accession>A0A6J6DPI0</accession>
<name>A0A6J6DPI0_9ZZZZ</name>
<keyword evidence="4" id="KW-1133">Transmembrane helix</keyword>
<keyword evidence="3" id="KW-0812">Transmembrane</keyword>
<reference evidence="7" key="1">
    <citation type="submission" date="2020-05" db="EMBL/GenBank/DDBJ databases">
        <authorList>
            <person name="Chiriac C."/>
            <person name="Salcher M."/>
            <person name="Ghai R."/>
            <person name="Kavagutti S V."/>
        </authorList>
    </citation>
    <scope>NUCLEOTIDE SEQUENCE</scope>
</reference>
<dbReference type="AlphaFoldDB" id="A0A6J6DPI0"/>
<evidence type="ECO:0000259" key="6">
    <source>
        <dbReference type="Pfam" id="PF08478"/>
    </source>
</evidence>
<sequence>MKRRFTFIALPILLLLGSTYVLGYSSIFTVSAVEIIGIKSSVNAGVLKGEKLARIEPRVIASRFENLAWVKKAEVSRNWISGVVTIRILEREAVAIYRGKAFDMEGKTFDPQSGLSSDLVQIEATDADSALEAVDFLIGLDSQLRQSLRIIKVQRAGSFDLVLAQDSRTVEVKWGISIENELKTRVYKAIIALPENSKVTRVDLSAPHAPLVK</sequence>
<evidence type="ECO:0000256" key="2">
    <source>
        <dbReference type="ARBA" id="ARBA00022618"/>
    </source>
</evidence>
<evidence type="ECO:0000256" key="1">
    <source>
        <dbReference type="ARBA" id="ARBA00022475"/>
    </source>
</evidence>
<evidence type="ECO:0000313" key="7">
    <source>
        <dbReference type="EMBL" id="CAB4566061.1"/>
    </source>
</evidence>
<dbReference type="EMBL" id="CAEZTN010000005">
    <property type="protein sequence ID" value="CAB4566061.1"/>
    <property type="molecule type" value="Genomic_DNA"/>
</dbReference>
<proteinExistence type="predicted"/>
<dbReference type="InterPro" id="IPR013685">
    <property type="entry name" value="POTRA_FtsQ_type"/>
</dbReference>
<keyword evidence="5" id="KW-0131">Cell cycle</keyword>
<gene>
    <name evidence="7" type="ORF">UFOPK1689_00361</name>
</gene>
<keyword evidence="2" id="KW-0132">Cell division</keyword>
<keyword evidence="4" id="KW-0472">Membrane</keyword>
<evidence type="ECO:0000256" key="5">
    <source>
        <dbReference type="ARBA" id="ARBA00023306"/>
    </source>
</evidence>
<evidence type="ECO:0000256" key="3">
    <source>
        <dbReference type="ARBA" id="ARBA00022692"/>
    </source>
</evidence>
<dbReference type="Pfam" id="PF08478">
    <property type="entry name" value="POTRA_1"/>
    <property type="match status" value="1"/>
</dbReference>
<protein>
    <submittedName>
        <fullName evidence="7">Unannotated protein</fullName>
    </submittedName>
</protein>
<evidence type="ECO:0000256" key="4">
    <source>
        <dbReference type="ARBA" id="ARBA00022989"/>
    </source>
</evidence>
<keyword evidence="1" id="KW-1003">Cell membrane</keyword>
<organism evidence="7">
    <name type="scientific">freshwater metagenome</name>
    <dbReference type="NCBI Taxonomy" id="449393"/>
    <lineage>
        <taxon>unclassified sequences</taxon>
        <taxon>metagenomes</taxon>
        <taxon>ecological metagenomes</taxon>
    </lineage>
</organism>
<feature type="domain" description="POTRA" evidence="6">
    <location>
        <begin position="44"/>
        <end position="91"/>
    </location>
</feature>